<dbReference type="Proteomes" id="UP000305647">
    <property type="component" value="Unassembled WGS sequence"/>
</dbReference>
<dbReference type="Gene3D" id="3.30.1370.110">
    <property type="match status" value="1"/>
</dbReference>
<organism evidence="2 3">
    <name type="scientific">Wallemia mellicola</name>
    <dbReference type="NCBI Taxonomy" id="1708541"/>
    <lineage>
        <taxon>Eukaryota</taxon>
        <taxon>Fungi</taxon>
        <taxon>Dikarya</taxon>
        <taxon>Basidiomycota</taxon>
        <taxon>Wallemiomycotina</taxon>
        <taxon>Wallemiomycetes</taxon>
        <taxon>Wallemiales</taxon>
        <taxon>Wallemiaceae</taxon>
        <taxon>Wallemia</taxon>
    </lineage>
</organism>
<dbReference type="InterPro" id="IPR052772">
    <property type="entry name" value="Endo/PolyKinase_Domain-Protein"/>
</dbReference>
<protein>
    <recommendedName>
        <fullName evidence="1">Smr domain-containing protein</fullName>
    </recommendedName>
</protein>
<reference evidence="2 3" key="1">
    <citation type="submission" date="2019-03" db="EMBL/GenBank/DDBJ databases">
        <title>Sequencing 25 genomes of Wallemia mellicola.</title>
        <authorList>
            <person name="Gostincar C."/>
        </authorList>
    </citation>
    <scope>NUCLEOTIDE SEQUENCE [LARGE SCALE GENOMIC DNA]</scope>
    <source>
        <strain evidence="2 3">EXF-8738</strain>
    </source>
</reference>
<accession>A0A4T0M9N8</accession>
<dbReference type="GO" id="GO:0005634">
    <property type="term" value="C:nucleus"/>
    <property type="evidence" value="ECO:0007669"/>
    <property type="project" value="TreeGrafter"/>
</dbReference>
<dbReference type="SUPFAM" id="SSF160443">
    <property type="entry name" value="SMR domain-like"/>
    <property type="match status" value="1"/>
</dbReference>
<dbReference type="AlphaFoldDB" id="A0A4T0M9N8"/>
<dbReference type="InterPro" id="IPR002625">
    <property type="entry name" value="Smr_dom"/>
</dbReference>
<name>A0A4T0M9N8_9BASI</name>
<proteinExistence type="predicted"/>
<evidence type="ECO:0000313" key="2">
    <source>
        <dbReference type="EMBL" id="TIC34499.1"/>
    </source>
</evidence>
<dbReference type="SMART" id="SM00463">
    <property type="entry name" value="SMR"/>
    <property type="match status" value="1"/>
</dbReference>
<dbReference type="PROSITE" id="PS50828">
    <property type="entry name" value="SMR"/>
    <property type="match status" value="1"/>
</dbReference>
<dbReference type="InterPro" id="IPR036063">
    <property type="entry name" value="Smr_dom_sf"/>
</dbReference>
<evidence type="ECO:0000259" key="1">
    <source>
        <dbReference type="PROSITE" id="PS50828"/>
    </source>
</evidence>
<dbReference type="PANTHER" id="PTHR46535">
    <property type="entry name" value="NEDD4-BINDING PROTEIN 2"/>
    <property type="match status" value="1"/>
</dbReference>
<feature type="domain" description="Smr" evidence="1">
    <location>
        <begin position="300"/>
        <end position="384"/>
    </location>
</feature>
<sequence length="385" mass="43900">MSTVWKLSLDDYIKKYPSVDSTLIGLIYNEYNSDLDEILENLSIKDTNDEWIVVDSLISNLYKQLNVEYSEMNSYLVAILESHSSLTLSEAIYNYLETFDYTLDDNSLELLLALTGSQQLDKCRLILKACNNRVQDAEDVLSTLSNVESSEVSVQQPTYQQQQQQRKQRQKVNTNWVKVNKKLNNSNNNKKPIYPHLPQVGLRTSHLNTTTYQSTSTEIETEDFCRQKEQEYRDKKQLALNEASRIFKASKSWKVNAGGQASLMKSQEAATFGELADEWAIKAAKAYTNSRSSNSQNDKIDLHYLTAKEALAVAHDCVHRWWSKRPILNKEVTKLNQLTFITGVGLHSTGKQPVLFPQIARMLENDGWKIDRQPSSGCIVVKGRA</sequence>
<gene>
    <name evidence="2" type="ORF">E3Q10_00234</name>
</gene>
<dbReference type="EMBL" id="SPRO01000001">
    <property type="protein sequence ID" value="TIC34499.1"/>
    <property type="molecule type" value="Genomic_DNA"/>
</dbReference>
<dbReference type="GO" id="GO:0004519">
    <property type="term" value="F:endonuclease activity"/>
    <property type="evidence" value="ECO:0007669"/>
    <property type="project" value="TreeGrafter"/>
</dbReference>
<comment type="caution">
    <text evidence="2">The sequence shown here is derived from an EMBL/GenBank/DDBJ whole genome shotgun (WGS) entry which is preliminary data.</text>
</comment>
<evidence type="ECO:0000313" key="3">
    <source>
        <dbReference type="Proteomes" id="UP000305647"/>
    </source>
</evidence>
<dbReference type="PANTHER" id="PTHR46535:SF1">
    <property type="entry name" value="NEDD4-BINDING PROTEIN 2"/>
    <property type="match status" value="1"/>
</dbReference>